<dbReference type="InterPro" id="IPR000504">
    <property type="entry name" value="RRM_dom"/>
</dbReference>
<dbReference type="SUPFAM" id="SSF143875">
    <property type="entry name" value="ERH-like"/>
    <property type="match status" value="1"/>
</dbReference>
<dbReference type="InterPro" id="IPR012677">
    <property type="entry name" value="Nucleotide-bd_a/b_plait_sf"/>
</dbReference>
<dbReference type="InterPro" id="IPR035912">
    <property type="entry name" value="EHR_sf"/>
</dbReference>
<evidence type="ECO:0000256" key="1">
    <source>
        <dbReference type="ARBA" id="ARBA00007491"/>
    </source>
</evidence>
<dbReference type="Pfam" id="PF00076">
    <property type="entry name" value="RRM_1"/>
    <property type="match status" value="1"/>
</dbReference>
<dbReference type="PANTHER" id="PTHR12373:SF0">
    <property type="entry name" value="ENHANCER OF RUDIMENTARY HOMOLOG"/>
    <property type="match status" value="1"/>
</dbReference>
<dbReference type="PROSITE" id="PS50102">
    <property type="entry name" value="RRM"/>
    <property type="match status" value="1"/>
</dbReference>
<dbReference type="InterPro" id="IPR035979">
    <property type="entry name" value="RBD_domain_sf"/>
</dbReference>
<dbReference type="Pfam" id="PF01133">
    <property type="entry name" value="ER"/>
    <property type="match status" value="1"/>
</dbReference>
<name>A0A6G0TIE2_APHGL</name>
<dbReference type="SMART" id="SM00360">
    <property type="entry name" value="RRM"/>
    <property type="match status" value="1"/>
</dbReference>
<evidence type="ECO:0000313" key="6">
    <source>
        <dbReference type="Proteomes" id="UP000475862"/>
    </source>
</evidence>
<evidence type="ECO:0000313" key="5">
    <source>
        <dbReference type="EMBL" id="KAE9533453.1"/>
    </source>
</evidence>
<gene>
    <name evidence="5" type="ORF">AGLY_009091</name>
</gene>
<organism evidence="5 6">
    <name type="scientific">Aphis glycines</name>
    <name type="common">Soybean aphid</name>
    <dbReference type="NCBI Taxonomy" id="307491"/>
    <lineage>
        <taxon>Eukaryota</taxon>
        <taxon>Metazoa</taxon>
        <taxon>Ecdysozoa</taxon>
        <taxon>Arthropoda</taxon>
        <taxon>Hexapoda</taxon>
        <taxon>Insecta</taxon>
        <taxon>Pterygota</taxon>
        <taxon>Neoptera</taxon>
        <taxon>Paraneoptera</taxon>
        <taxon>Hemiptera</taxon>
        <taxon>Sternorrhyncha</taxon>
        <taxon>Aphidomorpha</taxon>
        <taxon>Aphidoidea</taxon>
        <taxon>Aphididae</taxon>
        <taxon>Aphidini</taxon>
        <taxon>Aphis</taxon>
        <taxon>Aphis</taxon>
    </lineage>
</organism>
<dbReference type="InterPro" id="IPR000781">
    <property type="entry name" value="ERH"/>
</dbReference>
<dbReference type="PANTHER" id="PTHR12373">
    <property type="entry name" value="ENHANCER OF RUDIMENTARY ERH"/>
    <property type="match status" value="1"/>
</dbReference>
<protein>
    <recommendedName>
        <fullName evidence="4">RRM domain-containing protein</fullName>
    </recommendedName>
</protein>
<dbReference type="SUPFAM" id="SSF54928">
    <property type="entry name" value="RNA-binding domain, RBD"/>
    <property type="match status" value="1"/>
</dbReference>
<sequence length="212" mass="24617">MSVDNILIINFRFLLITERAKVLQTQKGTRIEYSKRLEESTTMYVVYVGHLNLLSTEEDIHKLFSEAGKIKTIIMGLDKHKLTPGGFCFIEYVQFLILNKIFAFLTINYSLHTILLVQPGNDPETRICIGYNSLEECMNGICGFYEACLMNLNPTVTTFTYEIYQLFDFLDNLIHISCLVYQPDTMMYVQFDKQMIKVELFIQLGCQTNQRP</sequence>
<evidence type="ECO:0000259" key="4">
    <source>
        <dbReference type="PROSITE" id="PS50102"/>
    </source>
</evidence>
<dbReference type="AlphaFoldDB" id="A0A6G0TIE2"/>
<dbReference type="GO" id="GO:0003723">
    <property type="term" value="F:RNA binding"/>
    <property type="evidence" value="ECO:0007669"/>
    <property type="project" value="UniProtKB-UniRule"/>
</dbReference>
<reference evidence="5 6" key="1">
    <citation type="submission" date="2019-08" db="EMBL/GenBank/DDBJ databases">
        <title>The genome of the soybean aphid Biotype 1, its phylome, world population structure and adaptation to the North American continent.</title>
        <authorList>
            <person name="Giordano R."/>
            <person name="Donthu R.K."/>
            <person name="Hernandez A.G."/>
            <person name="Wright C.L."/>
            <person name="Zimin A.V."/>
        </authorList>
    </citation>
    <scope>NUCLEOTIDE SEQUENCE [LARGE SCALE GENOMIC DNA]</scope>
    <source>
        <tissue evidence="5">Whole aphids</tissue>
    </source>
</reference>
<comment type="caution">
    <text evidence="5">The sequence shown here is derived from an EMBL/GenBank/DDBJ whole genome shotgun (WGS) entry which is preliminary data.</text>
</comment>
<proteinExistence type="inferred from homology"/>
<dbReference type="EMBL" id="VYZN01000034">
    <property type="protein sequence ID" value="KAE9533453.1"/>
    <property type="molecule type" value="Genomic_DNA"/>
</dbReference>
<dbReference type="Gene3D" id="3.30.70.330">
    <property type="match status" value="1"/>
</dbReference>
<dbReference type="Gene3D" id="3.30.2260.10">
    <property type="entry name" value="Enhancer of rudimentary"/>
    <property type="match status" value="1"/>
</dbReference>
<accession>A0A6G0TIE2</accession>
<evidence type="ECO:0000256" key="2">
    <source>
        <dbReference type="ARBA" id="ARBA00022884"/>
    </source>
</evidence>
<keyword evidence="2 3" id="KW-0694">RNA-binding</keyword>
<comment type="similarity">
    <text evidence="1">Belongs to the E(R) family.</text>
</comment>
<feature type="domain" description="RRM" evidence="4">
    <location>
        <begin position="44"/>
        <end position="92"/>
    </location>
</feature>
<keyword evidence="6" id="KW-1185">Reference proteome</keyword>
<evidence type="ECO:0000256" key="3">
    <source>
        <dbReference type="PROSITE-ProRule" id="PRU00176"/>
    </source>
</evidence>
<dbReference type="Proteomes" id="UP000475862">
    <property type="component" value="Unassembled WGS sequence"/>
</dbReference>